<dbReference type="InterPro" id="IPR022742">
    <property type="entry name" value="Hydrolase_4"/>
</dbReference>
<proteinExistence type="predicted"/>
<evidence type="ECO:0000313" key="4">
    <source>
        <dbReference type="Proteomes" id="UP000321436"/>
    </source>
</evidence>
<comment type="caution">
    <text evidence="3">The sequence shown here is derived from an EMBL/GenBank/DDBJ whole genome shotgun (WGS) entry which is preliminary data.</text>
</comment>
<evidence type="ECO:0000259" key="2">
    <source>
        <dbReference type="Pfam" id="PF12146"/>
    </source>
</evidence>
<dbReference type="Pfam" id="PF12146">
    <property type="entry name" value="Hydrolase_4"/>
    <property type="match status" value="1"/>
</dbReference>
<keyword evidence="4" id="KW-1185">Reference proteome</keyword>
<dbReference type="AlphaFoldDB" id="A0A512RFI5"/>
<evidence type="ECO:0000313" key="3">
    <source>
        <dbReference type="EMBL" id="GEP94462.1"/>
    </source>
</evidence>
<feature type="domain" description="Serine aminopeptidase S33" evidence="2">
    <location>
        <begin position="96"/>
        <end position="203"/>
    </location>
</feature>
<organism evidence="3 4">
    <name type="scientific">Chitinophaga cymbidii</name>
    <dbReference type="NCBI Taxonomy" id="1096750"/>
    <lineage>
        <taxon>Bacteria</taxon>
        <taxon>Pseudomonadati</taxon>
        <taxon>Bacteroidota</taxon>
        <taxon>Chitinophagia</taxon>
        <taxon>Chitinophagales</taxon>
        <taxon>Chitinophagaceae</taxon>
        <taxon>Chitinophaga</taxon>
    </lineage>
</organism>
<keyword evidence="1" id="KW-1133">Transmembrane helix</keyword>
<dbReference type="Gene3D" id="3.40.50.1820">
    <property type="entry name" value="alpha/beta hydrolase"/>
    <property type="match status" value="1"/>
</dbReference>
<dbReference type="Proteomes" id="UP000321436">
    <property type="component" value="Unassembled WGS sequence"/>
</dbReference>
<name>A0A512RFI5_9BACT</name>
<sequence length="312" mass="34856">MGKRFLKRAGWSIFSLFILVNLFAFFHAWKFTHFSDTRAPKTDPHTLSFAGKLKTICLGVDNPRPVNRGKPSGPYRTIMLQSHERIECWLIETPGAKGTVAVFHGYGGMRSSMLDKAEEFRRLGYNVLLADFMGSGNSGGNATTIGFKEAEDVKAVYDYLTHAGEKNIYLFGTSMGAVAVLKAVKDYRIQPAALVLECPFGSLYKAASARFRAVGVPGFPLAGFLVFWGGVQHGFWGFGHRPVDYAKTVNIPTLLFYGEQDERVTRKEIDEIYSGLQGPKQLITFPQAGHVNYLVAYRKAWRGSVARFLKRY</sequence>
<dbReference type="InterPro" id="IPR052920">
    <property type="entry name" value="DNA-binding_regulatory"/>
</dbReference>
<dbReference type="InterPro" id="IPR029058">
    <property type="entry name" value="AB_hydrolase_fold"/>
</dbReference>
<keyword evidence="1" id="KW-0812">Transmembrane</keyword>
<dbReference type="RefSeq" id="WP_146857931.1">
    <property type="nucleotide sequence ID" value="NZ_BKAU01000001.1"/>
</dbReference>
<dbReference type="PANTHER" id="PTHR43358:SF4">
    <property type="entry name" value="ALPHA_BETA HYDROLASE FOLD-1 DOMAIN-CONTAINING PROTEIN"/>
    <property type="match status" value="1"/>
</dbReference>
<accession>A0A512RFI5</accession>
<feature type="transmembrane region" description="Helical" evidence="1">
    <location>
        <begin position="9"/>
        <end position="29"/>
    </location>
</feature>
<gene>
    <name evidence="3" type="ORF">CCY01nite_07220</name>
</gene>
<protein>
    <recommendedName>
        <fullName evidence="2">Serine aminopeptidase S33 domain-containing protein</fullName>
    </recommendedName>
</protein>
<dbReference type="EMBL" id="BKAU01000001">
    <property type="protein sequence ID" value="GEP94462.1"/>
    <property type="molecule type" value="Genomic_DNA"/>
</dbReference>
<dbReference type="PANTHER" id="PTHR43358">
    <property type="entry name" value="ALPHA/BETA-HYDROLASE"/>
    <property type="match status" value="1"/>
</dbReference>
<dbReference type="OrthoDB" id="9777090at2"/>
<reference evidence="3 4" key="1">
    <citation type="submission" date="2019-07" db="EMBL/GenBank/DDBJ databases">
        <title>Whole genome shotgun sequence of Chitinophaga cymbidii NBRC 109752.</title>
        <authorList>
            <person name="Hosoyama A."/>
            <person name="Uohara A."/>
            <person name="Ohji S."/>
            <person name="Ichikawa N."/>
        </authorList>
    </citation>
    <scope>NUCLEOTIDE SEQUENCE [LARGE SCALE GENOMIC DNA]</scope>
    <source>
        <strain evidence="3 4">NBRC 109752</strain>
    </source>
</reference>
<dbReference type="SUPFAM" id="SSF53474">
    <property type="entry name" value="alpha/beta-Hydrolases"/>
    <property type="match status" value="1"/>
</dbReference>
<evidence type="ECO:0000256" key="1">
    <source>
        <dbReference type="SAM" id="Phobius"/>
    </source>
</evidence>
<keyword evidence="1" id="KW-0472">Membrane</keyword>